<sequence>MDVTPRIDPQEVQSRIQTGEALLVCAYDDEEKFRALHLEKALSRHQFQEIQPSLPKDKEIVFYCA</sequence>
<dbReference type="SUPFAM" id="SSF52821">
    <property type="entry name" value="Rhodanese/Cell cycle control phosphatase"/>
    <property type="match status" value="1"/>
</dbReference>
<reference evidence="1" key="1">
    <citation type="submission" date="2020-12" db="EMBL/GenBank/DDBJ databases">
        <title>Geomonas sp. Red875, isolated from river sediment.</title>
        <authorList>
            <person name="Xu Z."/>
            <person name="Zhang Z."/>
            <person name="Masuda Y."/>
            <person name="Itoh H."/>
            <person name="Senoo K."/>
        </authorList>
    </citation>
    <scope>NUCLEOTIDE SEQUENCE</scope>
    <source>
        <strain evidence="1">Red875</strain>
    </source>
</reference>
<dbReference type="Gene3D" id="3.40.250.10">
    <property type="entry name" value="Rhodanese-like domain"/>
    <property type="match status" value="1"/>
</dbReference>
<gene>
    <name evidence="1" type="ORF">JFN93_04520</name>
</gene>
<accession>A0A8J7IP18</accession>
<dbReference type="RefSeq" id="WP_199382803.1">
    <property type="nucleotide sequence ID" value="NZ_JAEMHM010000003.1"/>
</dbReference>
<dbReference type="EMBL" id="JAEMHM010000003">
    <property type="protein sequence ID" value="MBJ6723964.1"/>
    <property type="molecule type" value="Genomic_DNA"/>
</dbReference>
<evidence type="ECO:0000313" key="2">
    <source>
        <dbReference type="Proteomes" id="UP000636888"/>
    </source>
</evidence>
<dbReference type="Proteomes" id="UP000636888">
    <property type="component" value="Unassembled WGS sequence"/>
</dbReference>
<keyword evidence="2" id="KW-1185">Reference proteome</keyword>
<proteinExistence type="predicted"/>
<dbReference type="InterPro" id="IPR036873">
    <property type="entry name" value="Rhodanese-like_dom_sf"/>
</dbReference>
<protein>
    <submittedName>
        <fullName evidence="1">ArsR family transcriptional regulator</fullName>
    </submittedName>
</protein>
<evidence type="ECO:0000313" key="1">
    <source>
        <dbReference type="EMBL" id="MBJ6723964.1"/>
    </source>
</evidence>
<organism evidence="1 2">
    <name type="scientific">Geomesophilobacter sediminis</name>
    <dbReference type="NCBI Taxonomy" id="2798584"/>
    <lineage>
        <taxon>Bacteria</taxon>
        <taxon>Pseudomonadati</taxon>
        <taxon>Thermodesulfobacteriota</taxon>
        <taxon>Desulfuromonadia</taxon>
        <taxon>Geobacterales</taxon>
        <taxon>Geobacteraceae</taxon>
        <taxon>Geomesophilobacter</taxon>
    </lineage>
</organism>
<name>A0A8J7IP18_9BACT</name>
<comment type="caution">
    <text evidence="1">The sequence shown here is derived from an EMBL/GenBank/DDBJ whole genome shotgun (WGS) entry which is preliminary data.</text>
</comment>
<dbReference type="AlphaFoldDB" id="A0A8J7IP18"/>